<dbReference type="Pfam" id="PF01363">
    <property type="entry name" value="FYVE"/>
    <property type="match status" value="1"/>
</dbReference>
<dbReference type="InterPro" id="IPR011011">
    <property type="entry name" value="Znf_FYVE_PHD"/>
</dbReference>
<dbReference type="GeneID" id="20810444"/>
<feature type="domain" description="FYVE-type" evidence="5">
    <location>
        <begin position="41"/>
        <end position="102"/>
    </location>
</feature>
<name>W4GEL7_APHAT</name>
<dbReference type="InterPro" id="IPR000306">
    <property type="entry name" value="Znf_FYVE"/>
</dbReference>
<dbReference type="RefSeq" id="XP_009832619.1">
    <property type="nucleotide sequence ID" value="XM_009834317.1"/>
</dbReference>
<keyword evidence="3" id="KW-0862">Zinc</keyword>
<dbReference type="InterPro" id="IPR013083">
    <property type="entry name" value="Znf_RING/FYVE/PHD"/>
</dbReference>
<evidence type="ECO:0000256" key="4">
    <source>
        <dbReference type="PROSITE-ProRule" id="PRU00091"/>
    </source>
</evidence>
<keyword evidence="1" id="KW-0479">Metal-binding</keyword>
<sequence length="341" mass="37708">MCARSCQSACLMRHMHFVNEEDLAGDVDVLDGIPVDAWKPDPKCDRCNACVKKFRLFYRRRHHCRVCGELYCSECLQLRYVRVPWLGVALTLVCMWCDQKATTSHRLKSSCLRPLPPPSSLGISSLEGQNPLPSKTQCSTHGLHIGLSRSTTQRPLPAAISSPAIPPSLMSTRSVAHMLPRHHRSTTAQLDRSLNVLCSTMHCAYGAIVITAGSSFKVLTQHGRSVVTTSAFSFEEFLIENATTVTRPWCWNATADFLFCGIAPLLDKATTAIAGYVVVLGRQPRNPAILDALRRILHQHALQITDQLNQPPELSRKLISLRAGCSNQAAISPLWGGQWIC</sequence>
<dbReference type="SMART" id="SM00064">
    <property type="entry name" value="FYVE"/>
    <property type="match status" value="1"/>
</dbReference>
<dbReference type="GO" id="GO:0008270">
    <property type="term" value="F:zinc ion binding"/>
    <property type="evidence" value="ECO:0007669"/>
    <property type="project" value="UniProtKB-KW"/>
</dbReference>
<gene>
    <name evidence="6" type="ORF">H257_08448</name>
</gene>
<evidence type="ECO:0000313" key="6">
    <source>
        <dbReference type="EMBL" id="ETV77509.1"/>
    </source>
</evidence>
<dbReference type="PANTHER" id="PTHR43102">
    <property type="entry name" value="SLR1143 PROTEIN"/>
    <property type="match status" value="1"/>
</dbReference>
<evidence type="ECO:0000256" key="2">
    <source>
        <dbReference type="ARBA" id="ARBA00022771"/>
    </source>
</evidence>
<organism evidence="6">
    <name type="scientific">Aphanomyces astaci</name>
    <name type="common">Crayfish plague agent</name>
    <dbReference type="NCBI Taxonomy" id="112090"/>
    <lineage>
        <taxon>Eukaryota</taxon>
        <taxon>Sar</taxon>
        <taxon>Stramenopiles</taxon>
        <taxon>Oomycota</taxon>
        <taxon>Saprolegniomycetes</taxon>
        <taxon>Saprolegniales</taxon>
        <taxon>Verrucalvaceae</taxon>
        <taxon>Aphanomyces</taxon>
    </lineage>
</organism>
<evidence type="ECO:0000256" key="3">
    <source>
        <dbReference type="ARBA" id="ARBA00022833"/>
    </source>
</evidence>
<dbReference type="InterPro" id="IPR017455">
    <property type="entry name" value="Znf_FYVE-rel"/>
</dbReference>
<reference evidence="6" key="1">
    <citation type="submission" date="2013-12" db="EMBL/GenBank/DDBJ databases">
        <title>The Genome Sequence of Aphanomyces astaci APO3.</title>
        <authorList>
            <consortium name="The Broad Institute Genomics Platform"/>
            <person name="Russ C."/>
            <person name="Tyler B."/>
            <person name="van West P."/>
            <person name="Dieguez-Uribeondo J."/>
            <person name="Young S.K."/>
            <person name="Zeng Q."/>
            <person name="Gargeya S."/>
            <person name="Fitzgerald M."/>
            <person name="Abouelleil A."/>
            <person name="Alvarado L."/>
            <person name="Chapman S.B."/>
            <person name="Gainer-Dewar J."/>
            <person name="Goldberg J."/>
            <person name="Griggs A."/>
            <person name="Gujja S."/>
            <person name="Hansen M."/>
            <person name="Howarth C."/>
            <person name="Imamovic A."/>
            <person name="Ireland A."/>
            <person name="Larimer J."/>
            <person name="McCowan C."/>
            <person name="Murphy C."/>
            <person name="Pearson M."/>
            <person name="Poon T.W."/>
            <person name="Priest M."/>
            <person name="Roberts A."/>
            <person name="Saif S."/>
            <person name="Shea T."/>
            <person name="Sykes S."/>
            <person name="Wortman J."/>
            <person name="Nusbaum C."/>
            <person name="Birren B."/>
        </authorList>
    </citation>
    <scope>NUCLEOTIDE SEQUENCE [LARGE SCALE GENOMIC DNA]</scope>
    <source>
        <strain evidence="6">APO3</strain>
    </source>
</reference>
<dbReference type="SUPFAM" id="SSF57903">
    <property type="entry name" value="FYVE/PHD zinc finger"/>
    <property type="match status" value="1"/>
</dbReference>
<evidence type="ECO:0000256" key="1">
    <source>
        <dbReference type="ARBA" id="ARBA00022723"/>
    </source>
</evidence>
<dbReference type="EMBL" id="KI913132">
    <property type="protein sequence ID" value="ETV77509.1"/>
    <property type="molecule type" value="Genomic_DNA"/>
</dbReference>
<dbReference type="Gene3D" id="3.30.40.10">
    <property type="entry name" value="Zinc/RING finger domain, C3HC4 (zinc finger)"/>
    <property type="match status" value="1"/>
</dbReference>
<keyword evidence="2 4" id="KW-0863">Zinc-finger</keyword>
<protein>
    <recommendedName>
        <fullName evidence="5">FYVE-type domain-containing protein</fullName>
    </recommendedName>
</protein>
<dbReference type="PROSITE" id="PS50178">
    <property type="entry name" value="ZF_FYVE"/>
    <property type="match status" value="1"/>
</dbReference>
<dbReference type="PANTHER" id="PTHR43102:SF2">
    <property type="entry name" value="GAF DOMAIN-CONTAINING PROTEIN"/>
    <property type="match status" value="1"/>
</dbReference>
<dbReference type="OrthoDB" id="660555at2759"/>
<evidence type="ECO:0000259" key="5">
    <source>
        <dbReference type="PROSITE" id="PS50178"/>
    </source>
</evidence>
<dbReference type="AlphaFoldDB" id="W4GEL7"/>
<proteinExistence type="predicted"/>
<accession>W4GEL7</accession>
<dbReference type="VEuPathDB" id="FungiDB:H257_08448"/>